<dbReference type="GO" id="GO:0000775">
    <property type="term" value="C:chromosome, centromeric region"/>
    <property type="evidence" value="ECO:0007669"/>
    <property type="project" value="TreeGrafter"/>
</dbReference>
<dbReference type="KEGG" id="csl:COCSUDRAFT_32309"/>
<sequence length="92" mass="10084">MAVDLSMLRGEALREEIGGEDMLRHLPAAAMPTDPAARFAALFAVKPRWELPDLEPYLADLQVPGRSAEFLLLTYARASQDSPSAPLVYSAR</sequence>
<dbReference type="AlphaFoldDB" id="I0Z8H1"/>
<proteinExistence type="inferred from homology"/>
<evidence type="ECO:0000313" key="3">
    <source>
        <dbReference type="EMBL" id="EIE26940.1"/>
    </source>
</evidence>
<accession>I0Z8H1</accession>
<dbReference type="OrthoDB" id="509283at2759"/>
<dbReference type="GeneID" id="17044949"/>
<dbReference type="GO" id="GO:0006260">
    <property type="term" value="P:DNA replication"/>
    <property type="evidence" value="ECO:0007669"/>
    <property type="project" value="UniProtKB-KW"/>
</dbReference>
<dbReference type="InterPro" id="IPR019128">
    <property type="entry name" value="Dcc1"/>
</dbReference>
<keyword evidence="2" id="KW-0235">DNA replication</keyword>
<comment type="similarity">
    <text evidence="1">Belongs to the DCC1 family.</text>
</comment>
<name>I0Z8H1_COCSC</name>
<comment type="caution">
    <text evidence="3">The sequence shown here is derived from an EMBL/GenBank/DDBJ whole genome shotgun (WGS) entry which is preliminary data.</text>
</comment>
<organism evidence="3 4">
    <name type="scientific">Coccomyxa subellipsoidea (strain C-169)</name>
    <name type="common">Green microalga</name>
    <dbReference type="NCBI Taxonomy" id="574566"/>
    <lineage>
        <taxon>Eukaryota</taxon>
        <taxon>Viridiplantae</taxon>
        <taxon>Chlorophyta</taxon>
        <taxon>core chlorophytes</taxon>
        <taxon>Trebouxiophyceae</taxon>
        <taxon>Trebouxiophyceae incertae sedis</taxon>
        <taxon>Coccomyxaceae</taxon>
        <taxon>Coccomyxa</taxon>
        <taxon>Coccomyxa subellipsoidea</taxon>
    </lineage>
</organism>
<dbReference type="Proteomes" id="UP000007264">
    <property type="component" value="Unassembled WGS sequence"/>
</dbReference>
<keyword evidence="4" id="KW-1185">Reference proteome</keyword>
<dbReference type="EMBL" id="AGSI01000002">
    <property type="protein sequence ID" value="EIE26940.1"/>
    <property type="molecule type" value="Genomic_DNA"/>
</dbReference>
<reference evidence="3 4" key="1">
    <citation type="journal article" date="2012" name="Genome Biol.">
        <title>The genome of the polar eukaryotic microalga coccomyxa subellipsoidea reveals traits of cold adaptation.</title>
        <authorList>
            <person name="Blanc G."/>
            <person name="Agarkova I."/>
            <person name="Grimwood J."/>
            <person name="Kuo A."/>
            <person name="Brueggeman A."/>
            <person name="Dunigan D."/>
            <person name="Gurnon J."/>
            <person name="Ladunga I."/>
            <person name="Lindquist E."/>
            <person name="Lucas S."/>
            <person name="Pangilinan J."/>
            <person name="Proschold T."/>
            <person name="Salamov A."/>
            <person name="Schmutz J."/>
            <person name="Weeks D."/>
            <person name="Yamada T."/>
            <person name="Claverie J.M."/>
            <person name="Grigoriev I."/>
            <person name="Van Etten J."/>
            <person name="Lomsadze A."/>
            <person name="Borodovsky M."/>
        </authorList>
    </citation>
    <scope>NUCLEOTIDE SEQUENCE [LARGE SCALE GENOMIC DNA]</scope>
    <source>
        <strain evidence="3 4">C-169</strain>
    </source>
</reference>
<dbReference type="GO" id="GO:0000785">
    <property type="term" value="C:chromatin"/>
    <property type="evidence" value="ECO:0007669"/>
    <property type="project" value="TreeGrafter"/>
</dbReference>
<dbReference type="PANTHER" id="PTHR13395:SF6">
    <property type="entry name" value="SISTER CHROMATID COHESION PROTEIN DCC1"/>
    <property type="match status" value="1"/>
</dbReference>
<dbReference type="GO" id="GO:0034088">
    <property type="term" value="P:maintenance of mitotic sister chromatid cohesion"/>
    <property type="evidence" value="ECO:0007669"/>
    <property type="project" value="TreeGrafter"/>
</dbReference>
<dbReference type="PANTHER" id="PTHR13395">
    <property type="entry name" value="SISTER CHROMATID COHESION PROTEIN DCC1-RELATED"/>
    <property type="match status" value="1"/>
</dbReference>
<dbReference type="Pfam" id="PF09724">
    <property type="entry name" value="Dcc1"/>
    <property type="match status" value="1"/>
</dbReference>
<protein>
    <submittedName>
        <fullName evidence="3">Uncharacterized protein</fullName>
    </submittedName>
</protein>
<evidence type="ECO:0000313" key="4">
    <source>
        <dbReference type="Proteomes" id="UP000007264"/>
    </source>
</evidence>
<gene>
    <name evidence="3" type="ORF">COCSUDRAFT_32309</name>
</gene>
<dbReference type="GO" id="GO:0031390">
    <property type="term" value="C:Ctf18 RFC-like complex"/>
    <property type="evidence" value="ECO:0007669"/>
    <property type="project" value="InterPro"/>
</dbReference>
<evidence type="ECO:0000256" key="2">
    <source>
        <dbReference type="ARBA" id="ARBA00022705"/>
    </source>
</evidence>
<evidence type="ECO:0000256" key="1">
    <source>
        <dbReference type="ARBA" id="ARBA00007017"/>
    </source>
</evidence>
<dbReference type="RefSeq" id="XP_005651484.1">
    <property type="nucleotide sequence ID" value="XM_005651427.1"/>
</dbReference>
<dbReference type="STRING" id="574566.I0Z8H1"/>